<dbReference type="Proteomes" id="UP000297853">
    <property type="component" value="Unassembled WGS sequence"/>
</dbReference>
<evidence type="ECO:0000313" key="1">
    <source>
        <dbReference type="EMBL" id="TFC94570.1"/>
    </source>
</evidence>
<dbReference type="Pfam" id="PF25209">
    <property type="entry name" value="Phage_capsid_4"/>
    <property type="match status" value="1"/>
</dbReference>
<organism evidence="1 2">
    <name type="scientific">Cryobacterium sinapicolor</name>
    <dbReference type="NCBI Taxonomy" id="1259236"/>
    <lineage>
        <taxon>Bacteria</taxon>
        <taxon>Bacillati</taxon>
        <taxon>Actinomycetota</taxon>
        <taxon>Actinomycetes</taxon>
        <taxon>Micrococcales</taxon>
        <taxon>Microbacteriaceae</taxon>
        <taxon>Cryobacterium</taxon>
    </lineage>
</organism>
<accession>A0ABY2IWM1</accession>
<gene>
    <name evidence="1" type="ORF">E3T28_14810</name>
</gene>
<comment type="caution">
    <text evidence="1">The sequence shown here is derived from an EMBL/GenBank/DDBJ whole genome shotgun (WGS) entry which is preliminary data.</text>
</comment>
<proteinExistence type="predicted"/>
<protein>
    <recommendedName>
        <fullName evidence="3">Major capsid protein</fullName>
    </recommendedName>
</protein>
<dbReference type="EMBL" id="SOGQ01000083">
    <property type="protein sequence ID" value="TFC94570.1"/>
    <property type="molecule type" value="Genomic_DNA"/>
</dbReference>
<evidence type="ECO:0008006" key="3">
    <source>
        <dbReference type="Google" id="ProtNLM"/>
    </source>
</evidence>
<sequence>MTTITIDAGTLTANKEDRIVTGLLLPYGEECRSNLGKFTFEAGAVQIPTDVAGTLSFNVEHARENAIGRGVTAVETPAGIVASFSIAKTAEGDAALEDIASGKRKHLSAEVSGVKIKDGKGIAGRLFAAALVAAPAFPSATLLAAAPDTIDPAVPVDAVPAPDALTPDDSGDIAVEATALPETVTVTAEGTKSIFKPEDANPQKGANVPEATAPATLTATKAEPVATSLPNLFSILANSIKTGDKTLLATIEREIDGAESLFAALSDVKMTGAGTVGTNIVQPQFLGELWSGRAYQRKVIPLLSGGVLTSPEVKGWRWTTEPEVALWAGNKALVSSNTPATEAYSVAVQRIAGAHDIAREFRDFGVAEFWASYFAAMTESYAKVSDKYAFDSLVTASTAVTAGAVPSGADKGMVSIVDGALSVLNADGTPSFALVAPDVWRSLLFTQDQDKLAFLNASLGLEEGSIASFKVVPHSGLTAGKVLVGDRNAAAVHELGGSPIRVEGLDLVKGGIDPALFGYVAVPVHKAAALALVTPAVVI</sequence>
<reference evidence="1 2" key="1">
    <citation type="submission" date="2019-03" db="EMBL/GenBank/DDBJ databases">
        <title>Genomics of glacier-inhabiting Cryobacterium strains.</title>
        <authorList>
            <person name="Liu Q."/>
            <person name="Xin Y.-H."/>
        </authorList>
    </citation>
    <scope>NUCLEOTIDE SEQUENCE [LARGE SCALE GENOMIC DNA]</scope>
    <source>
        <strain evidence="1 2">TMT1-23-1</strain>
    </source>
</reference>
<dbReference type="SUPFAM" id="SSF56563">
    <property type="entry name" value="Major capsid protein gp5"/>
    <property type="match status" value="1"/>
</dbReference>
<dbReference type="Gene3D" id="3.30.2320.10">
    <property type="entry name" value="hypothetical protein PF0899 domain"/>
    <property type="match status" value="1"/>
</dbReference>
<evidence type="ECO:0000313" key="2">
    <source>
        <dbReference type="Proteomes" id="UP000297853"/>
    </source>
</evidence>
<keyword evidence="2" id="KW-1185">Reference proteome</keyword>
<dbReference type="RefSeq" id="WP_134432723.1">
    <property type="nucleotide sequence ID" value="NZ_SOGQ01000083.1"/>
</dbReference>
<name>A0ABY2IWM1_9MICO</name>